<dbReference type="Proteomes" id="UP000030669">
    <property type="component" value="Unassembled WGS sequence"/>
</dbReference>
<dbReference type="KEGG" id="gtr:GLOTRDRAFT_136999"/>
<feature type="compositionally biased region" description="Basic and acidic residues" evidence="1">
    <location>
        <begin position="766"/>
        <end position="781"/>
    </location>
</feature>
<feature type="region of interest" description="Disordered" evidence="1">
    <location>
        <begin position="517"/>
        <end position="888"/>
    </location>
</feature>
<feature type="compositionally biased region" description="Acidic residues" evidence="1">
    <location>
        <begin position="796"/>
        <end position="805"/>
    </location>
</feature>
<dbReference type="HOGENOM" id="CLU_017165_0_0_1"/>
<protein>
    <submittedName>
        <fullName evidence="2">Uncharacterized protein</fullName>
    </submittedName>
</protein>
<feature type="compositionally biased region" description="Polar residues" evidence="1">
    <location>
        <begin position="754"/>
        <end position="764"/>
    </location>
</feature>
<dbReference type="OMA" id="DNLYCRE"/>
<feature type="compositionally biased region" description="Acidic residues" evidence="1">
    <location>
        <begin position="818"/>
        <end position="841"/>
    </location>
</feature>
<gene>
    <name evidence="2" type="ORF">GLOTRDRAFT_136999</name>
</gene>
<feature type="compositionally biased region" description="Basic and acidic residues" evidence="1">
    <location>
        <begin position="574"/>
        <end position="591"/>
    </location>
</feature>
<organism evidence="2 3">
    <name type="scientific">Gloeophyllum trabeum (strain ATCC 11539 / FP-39264 / Madison 617)</name>
    <name type="common">Brown rot fungus</name>
    <dbReference type="NCBI Taxonomy" id="670483"/>
    <lineage>
        <taxon>Eukaryota</taxon>
        <taxon>Fungi</taxon>
        <taxon>Dikarya</taxon>
        <taxon>Basidiomycota</taxon>
        <taxon>Agaricomycotina</taxon>
        <taxon>Agaricomycetes</taxon>
        <taxon>Gloeophyllales</taxon>
        <taxon>Gloeophyllaceae</taxon>
        <taxon>Gloeophyllum</taxon>
    </lineage>
</organism>
<dbReference type="Pfam" id="PF10336">
    <property type="entry name" value="DUF2420"/>
    <property type="match status" value="1"/>
</dbReference>
<name>S7QEK3_GLOTA</name>
<dbReference type="RefSeq" id="XP_007863487.1">
    <property type="nucleotide sequence ID" value="XM_007865296.1"/>
</dbReference>
<evidence type="ECO:0000313" key="3">
    <source>
        <dbReference type="Proteomes" id="UP000030669"/>
    </source>
</evidence>
<dbReference type="OrthoDB" id="2507795at2759"/>
<keyword evidence="3" id="KW-1185">Reference proteome</keyword>
<feature type="compositionally biased region" description="Acidic residues" evidence="1">
    <location>
        <begin position="863"/>
        <end position="874"/>
    </location>
</feature>
<feature type="compositionally biased region" description="Acidic residues" evidence="1">
    <location>
        <begin position="644"/>
        <end position="653"/>
    </location>
</feature>
<dbReference type="InterPro" id="IPR018822">
    <property type="entry name" value="UPF0646"/>
</dbReference>
<feature type="region of interest" description="Disordered" evidence="1">
    <location>
        <begin position="288"/>
        <end position="353"/>
    </location>
</feature>
<dbReference type="STRING" id="670483.S7QEK3"/>
<feature type="compositionally biased region" description="Polar residues" evidence="1">
    <location>
        <begin position="608"/>
        <end position="620"/>
    </location>
</feature>
<accession>S7QEK3</accession>
<feature type="region of interest" description="Disordered" evidence="1">
    <location>
        <begin position="118"/>
        <end position="176"/>
    </location>
</feature>
<dbReference type="AlphaFoldDB" id="S7QEK3"/>
<sequence>MSTVTMTETYDTQMMDYSGDIDMQMQGSSDTWFNNDSSMAEDGSMDESAQVDIGDVEIEMEADAGENVEFEMIDDVENVAAPDGGLVDVEVYDVSRVHSPAPMAPDLPDAIFHDANVEEPSGMFGENPTVPSTMSLADNQDTNSTVNCRRSSQDPRLSPQAEGASPSLVQKPQDAPGSAVSQLEILSAAENLGGSISSSIAASTAHDAHGDAVDAHEARVASADDPHNGVEASKVDPNPATVEIVASPEETSPQNVPQEQAEVAAELEAHARDRESVDPLLRASSVSALPSDLRETTESADGPSLSSAVNPQDVEEASVVPQDESSDMETHADITEPPAATGDYEASRAGQDDPHQISEGVYIDPPPAVLLALPAGSTPSECCLFNQPSSSSGTSSPAEEHDSAPADYLLFLHQRPVLYYEPLSDVFDALRREEHLTSIPELMTGELSLDAYDLQLVISEDNVFAREISLHDLNALHDGFGLAGPLRLRLSFSAPRFILRYHELREQLGRLNIEESAQPASEDTTDGLPNAPVTHQQVDEPHSLEQNDPEDPALQEHKGNEEPFTFHQASGSGETHEDQYLDETPQDREGTTGKTTTEGNFAGGDALQASSDPTTLLEDQTYQEEQTDSVSSATLDADAIHDDPDAEEDEELGGDYGAYEEYANANEDDDERFGEALPEELGGTVDVDDGLPPEYHSSTLIEPGDVVEGGEEPSLQGNGPQSLLHNQETSGHGEEEVPDVSGELEGEDFDAGQDNETSTHSNEPLSEDKSRSAYPSDRDDLVDPTEDPVVVTYTEEPPDVPEYPENEEHQDVEREEAANEDDETQWNEDLSDTDATWDADPDSGPLEDDHVVSHKHSKRSFDELEDDFSDDDEQSPTSSPESKRARKE</sequence>
<feature type="compositionally biased region" description="Polar residues" evidence="1">
    <location>
        <begin position="715"/>
        <end position="730"/>
    </location>
</feature>
<feature type="compositionally biased region" description="Basic and acidic residues" evidence="1">
    <location>
        <begin position="806"/>
        <end position="817"/>
    </location>
</feature>
<proteinExistence type="predicted"/>
<feature type="compositionally biased region" description="Basic and acidic residues" evidence="1">
    <location>
        <begin position="218"/>
        <end position="228"/>
    </location>
</feature>
<dbReference type="EMBL" id="KB469298">
    <property type="protein sequence ID" value="EPQ58251.1"/>
    <property type="molecule type" value="Genomic_DNA"/>
</dbReference>
<feature type="compositionally biased region" description="Polar residues" evidence="1">
    <location>
        <begin position="129"/>
        <end position="150"/>
    </location>
</feature>
<dbReference type="eggNOG" id="ENOG502SAQ9">
    <property type="taxonomic scope" value="Eukaryota"/>
</dbReference>
<reference evidence="2 3" key="1">
    <citation type="journal article" date="2012" name="Science">
        <title>The Paleozoic origin of enzymatic lignin decomposition reconstructed from 31 fungal genomes.</title>
        <authorList>
            <person name="Floudas D."/>
            <person name="Binder M."/>
            <person name="Riley R."/>
            <person name="Barry K."/>
            <person name="Blanchette R.A."/>
            <person name="Henrissat B."/>
            <person name="Martinez A.T."/>
            <person name="Otillar R."/>
            <person name="Spatafora J.W."/>
            <person name="Yadav J.S."/>
            <person name="Aerts A."/>
            <person name="Benoit I."/>
            <person name="Boyd A."/>
            <person name="Carlson A."/>
            <person name="Copeland A."/>
            <person name="Coutinho P.M."/>
            <person name="de Vries R.P."/>
            <person name="Ferreira P."/>
            <person name="Findley K."/>
            <person name="Foster B."/>
            <person name="Gaskell J."/>
            <person name="Glotzer D."/>
            <person name="Gorecki P."/>
            <person name="Heitman J."/>
            <person name="Hesse C."/>
            <person name="Hori C."/>
            <person name="Igarashi K."/>
            <person name="Jurgens J.A."/>
            <person name="Kallen N."/>
            <person name="Kersten P."/>
            <person name="Kohler A."/>
            <person name="Kuees U."/>
            <person name="Kumar T.K.A."/>
            <person name="Kuo A."/>
            <person name="LaButti K."/>
            <person name="Larrondo L.F."/>
            <person name="Lindquist E."/>
            <person name="Ling A."/>
            <person name="Lombard V."/>
            <person name="Lucas S."/>
            <person name="Lundell T."/>
            <person name="Martin R."/>
            <person name="McLaughlin D.J."/>
            <person name="Morgenstern I."/>
            <person name="Morin E."/>
            <person name="Murat C."/>
            <person name="Nagy L.G."/>
            <person name="Nolan M."/>
            <person name="Ohm R.A."/>
            <person name="Patyshakuliyeva A."/>
            <person name="Rokas A."/>
            <person name="Ruiz-Duenas F.J."/>
            <person name="Sabat G."/>
            <person name="Salamov A."/>
            <person name="Samejima M."/>
            <person name="Schmutz J."/>
            <person name="Slot J.C."/>
            <person name="St John F."/>
            <person name="Stenlid J."/>
            <person name="Sun H."/>
            <person name="Sun S."/>
            <person name="Syed K."/>
            <person name="Tsang A."/>
            <person name="Wiebenga A."/>
            <person name="Young D."/>
            <person name="Pisabarro A."/>
            <person name="Eastwood D.C."/>
            <person name="Martin F."/>
            <person name="Cullen D."/>
            <person name="Grigoriev I.V."/>
            <person name="Hibbett D.S."/>
        </authorList>
    </citation>
    <scope>NUCLEOTIDE SEQUENCE [LARGE SCALE GENOMIC DNA]</scope>
    <source>
        <strain evidence="2 3">ATCC 11539</strain>
    </source>
</reference>
<evidence type="ECO:0000313" key="2">
    <source>
        <dbReference type="EMBL" id="EPQ58251.1"/>
    </source>
</evidence>
<feature type="region of interest" description="Disordered" evidence="1">
    <location>
        <begin position="218"/>
        <end position="239"/>
    </location>
</feature>
<evidence type="ECO:0000256" key="1">
    <source>
        <dbReference type="SAM" id="MobiDB-lite"/>
    </source>
</evidence>
<feature type="compositionally biased region" description="Acidic residues" evidence="1">
    <location>
        <begin position="736"/>
        <end position="753"/>
    </location>
</feature>
<dbReference type="GeneID" id="19303673"/>